<dbReference type="GO" id="GO:0004114">
    <property type="term" value="F:3',5'-cyclic-nucleotide phosphodiesterase activity"/>
    <property type="evidence" value="ECO:0007669"/>
    <property type="project" value="UniProtKB-EC"/>
</dbReference>
<dbReference type="EC" id="3.1.4.17" evidence="6"/>
<evidence type="ECO:0000313" key="6">
    <source>
        <dbReference type="EMBL" id="SCM75923.1"/>
    </source>
</evidence>
<keyword evidence="3" id="KW-0408">Iron</keyword>
<dbReference type="AlphaFoldDB" id="A0A212LEC7"/>
<dbReference type="Pfam" id="PF00149">
    <property type="entry name" value="Metallophos"/>
    <property type="match status" value="1"/>
</dbReference>
<proteinExistence type="inferred from homology"/>
<evidence type="ECO:0000256" key="1">
    <source>
        <dbReference type="ARBA" id="ARBA00022723"/>
    </source>
</evidence>
<dbReference type="InterPro" id="IPR050884">
    <property type="entry name" value="CNP_phosphodiesterase-III"/>
</dbReference>
<gene>
    <name evidence="6" type="primary">cpdA</name>
    <name evidence="6" type="ORF">KL86PLE_30370</name>
</gene>
<feature type="domain" description="Calcineurin-like phosphoesterase" evidence="5">
    <location>
        <begin position="1"/>
        <end position="192"/>
    </location>
</feature>
<protein>
    <submittedName>
        <fullName evidence="6">3',5'-cyclic adenosine monophosphate phosphodiesterase CpdA</fullName>
        <ecNumber evidence="6">3.1.4.17</ecNumber>
    </submittedName>
</protein>
<evidence type="ECO:0000256" key="4">
    <source>
        <dbReference type="ARBA" id="ARBA00025742"/>
    </source>
</evidence>
<organism evidence="6">
    <name type="scientific">uncultured Pleomorphomonas sp</name>
    <dbReference type="NCBI Taxonomy" id="442121"/>
    <lineage>
        <taxon>Bacteria</taxon>
        <taxon>Pseudomonadati</taxon>
        <taxon>Pseudomonadota</taxon>
        <taxon>Alphaproteobacteria</taxon>
        <taxon>Hyphomicrobiales</taxon>
        <taxon>Pleomorphomonadaceae</taxon>
        <taxon>Pleomorphomonas</taxon>
        <taxon>environmental samples</taxon>
    </lineage>
</organism>
<reference evidence="6" key="1">
    <citation type="submission" date="2016-08" db="EMBL/GenBank/DDBJ databases">
        <authorList>
            <person name="Seilhamer J.J."/>
        </authorList>
    </citation>
    <scope>NUCLEOTIDE SEQUENCE</scope>
    <source>
        <strain evidence="6">86</strain>
    </source>
</reference>
<keyword evidence="1" id="KW-0479">Metal-binding</keyword>
<sequence length="251" mass="27044">MKLIQVTDPHLRRRGELVCGLDPAANLEAAITDINRHHADADLVVITGDLSDDGSADSYRLLAETIGPLVPPSRLLLGNHDDRAAFSAAFPDAPAEDGFVQSATDVGNHRLLFLDTLDEGAVAGRLCEHRLAWLDNRLAEAPASALVFMHHPPFDIGMPPLDGVKLADPRAFAEVLRRHGNVRHIFAGHVHRLCSGTWNGIAFSTGRGTNHQTAPLFGAKDFAVGFDTPAYNVILVDGPDIVVHAQEIGRT</sequence>
<dbReference type="PANTHER" id="PTHR42988">
    <property type="entry name" value="PHOSPHOHYDROLASE"/>
    <property type="match status" value="1"/>
</dbReference>
<dbReference type="SUPFAM" id="SSF56300">
    <property type="entry name" value="Metallo-dependent phosphatases"/>
    <property type="match status" value="1"/>
</dbReference>
<name>A0A212LEC7_9HYPH</name>
<dbReference type="PANTHER" id="PTHR42988:SF2">
    <property type="entry name" value="CYCLIC NUCLEOTIDE PHOSPHODIESTERASE CBUA0032-RELATED"/>
    <property type="match status" value="1"/>
</dbReference>
<dbReference type="GO" id="GO:0046872">
    <property type="term" value="F:metal ion binding"/>
    <property type="evidence" value="ECO:0007669"/>
    <property type="project" value="UniProtKB-KW"/>
</dbReference>
<dbReference type="InterPro" id="IPR004843">
    <property type="entry name" value="Calcineurin-like_PHP"/>
</dbReference>
<evidence type="ECO:0000259" key="5">
    <source>
        <dbReference type="Pfam" id="PF00149"/>
    </source>
</evidence>
<dbReference type="RefSeq" id="WP_288196215.1">
    <property type="nucleotide sequence ID" value="NZ_LT608334.1"/>
</dbReference>
<dbReference type="Gene3D" id="3.60.21.10">
    <property type="match status" value="1"/>
</dbReference>
<keyword evidence="2 6" id="KW-0378">Hydrolase</keyword>
<dbReference type="InterPro" id="IPR026575">
    <property type="entry name" value="GpdQ/CpdA-like"/>
</dbReference>
<evidence type="ECO:0000256" key="2">
    <source>
        <dbReference type="ARBA" id="ARBA00022801"/>
    </source>
</evidence>
<comment type="similarity">
    <text evidence="4">Belongs to the cyclic nucleotide phosphodiesterase class-III family.</text>
</comment>
<accession>A0A212LEC7</accession>
<dbReference type="InterPro" id="IPR029052">
    <property type="entry name" value="Metallo-depent_PP-like"/>
</dbReference>
<dbReference type="CDD" id="cd07402">
    <property type="entry name" value="MPP_GpdQ"/>
    <property type="match status" value="1"/>
</dbReference>
<evidence type="ECO:0000256" key="3">
    <source>
        <dbReference type="ARBA" id="ARBA00023004"/>
    </source>
</evidence>
<dbReference type="EMBL" id="FMJD01000007">
    <property type="protein sequence ID" value="SCM75923.1"/>
    <property type="molecule type" value="Genomic_DNA"/>
</dbReference>